<sequence>MGFVSSPHKTTNNIIDDLFTTFAQDQAGPFTEIHQQSSSPTTASESTPPTEPSTTILDPSPITNNPTHHTVEPAPTSKFGSSKFQTCFPSHGQKVVTIKSDRRKLLPNIHVDPLDGISFHSEDGVLKWKYVVQRCIADECEISYQHHFCVAVMNLIRSVGLLPIVSYVGTFYHHLIREFIVNLPTDLNDLDTHDYHKVHIRGKCFNVPPVLLNDFLKVSIPVHHLVTTPSGEQLALEFSTKSWSSNGQFPVTKLSNKYDILNRIGKANWHPTSHQSKISTSLTHLIYQIGSGSQNDVGKLIFQHILPHKMLAPPQSYLNSTTSYSRGGLMFQTFLNSFTLQNFGSSATASSINVLSAGLHLPLDSASHLIQLLANENRSLSIDIQCHTDVISALPFVEMQFLPVYKPCTTC</sequence>
<reference evidence="3 4" key="4">
    <citation type="journal article" date="2011" name="BMC Genomics">
        <title>RNA-Seq improves annotation of protein-coding genes in the cucumber genome.</title>
        <authorList>
            <person name="Li Z."/>
            <person name="Zhang Z."/>
            <person name="Yan P."/>
            <person name="Huang S."/>
            <person name="Fei Z."/>
            <person name="Lin K."/>
        </authorList>
    </citation>
    <scope>NUCLEOTIDE SEQUENCE [LARGE SCALE GENOMIC DNA]</scope>
    <source>
        <strain evidence="4">cv. 9930</strain>
    </source>
</reference>
<feature type="domain" description="Putative plant transposon protein" evidence="2">
    <location>
        <begin position="160"/>
        <end position="307"/>
    </location>
</feature>
<accession>A0A0A0L3U9</accession>
<dbReference type="InterPro" id="IPR046796">
    <property type="entry name" value="Transposase_32_dom"/>
</dbReference>
<evidence type="ECO:0000259" key="2">
    <source>
        <dbReference type="Pfam" id="PF20167"/>
    </source>
</evidence>
<evidence type="ECO:0000313" key="3">
    <source>
        <dbReference type="EMBL" id="KGN54811.1"/>
    </source>
</evidence>
<dbReference type="Gramene" id="KGN54811">
    <property type="protein sequence ID" value="KGN54811"/>
    <property type="gene ID" value="Csa_4G507410"/>
</dbReference>
<feature type="region of interest" description="Disordered" evidence="1">
    <location>
        <begin position="32"/>
        <end position="76"/>
    </location>
</feature>
<dbReference type="AlphaFoldDB" id="A0A0A0L3U9"/>
<dbReference type="EMBL" id="CM002925">
    <property type="protein sequence ID" value="KGN54811.1"/>
    <property type="molecule type" value="Genomic_DNA"/>
</dbReference>
<name>A0A0A0L3U9_CUCSA</name>
<keyword evidence="4" id="KW-1185">Reference proteome</keyword>
<evidence type="ECO:0000313" key="4">
    <source>
        <dbReference type="Proteomes" id="UP000029981"/>
    </source>
</evidence>
<gene>
    <name evidence="3" type="ORF">Csa_4G507410</name>
</gene>
<organism evidence="3 4">
    <name type="scientific">Cucumis sativus</name>
    <name type="common">Cucumber</name>
    <dbReference type="NCBI Taxonomy" id="3659"/>
    <lineage>
        <taxon>Eukaryota</taxon>
        <taxon>Viridiplantae</taxon>
        <taxon>Streptophyta</taxon>
        <taxon>Embryophyta</taxon>
        <taxon>Tracheophyta</taxon>
        <taxon>Spermatophyta</taxon>
        <taxon>Magnoliopsida</taxon>
        <taxon>eudicotyledons</taxon>
        <taxon>Gunneridae</taxon>
        <taxon>Pentapetalae</taxon>
        <taxon>rosids</taxon>
        <taxon>fabids</taxon>
        <taxon>Cucurbitales</taxon>
        <taxon>Cucurbitaceae</taxon>
        <taxon>Benincaseae</taxon>
        <taxon>Cucumis</taxon>
    </lineage>
</organism>
<reference evidence="3 4" key="1">
    <citation type="journal article" date="2009" name="Nat. Genet.">
        <title>The genome of the cucumber, Cucumis sativus L.</title>
        <authorList>
            <person name="Huang S."/>
            <person name="Li R."/>
            <person name="Zhang Z."/>
            <person name="Li L."/>
            <person name="Gu X."/>
            <person name="Fan W."/>
            <person name="Lucas W.J."/>
            <person name="Wang X."/>
            <person name="Xie B."/>
            <person name="Ni P."/>
            <person name="Ren Y."/>
            <person name="Zhu H."/>
            <person name="Li J."/>
            <person name="Lin K."/>
            <person name="Jin W."/>
            <person name="Fei Z."/>
            <person name="Li G."/>
            <person name="Staub J."/>
            <person name="Kilian A."/>
            <person name="van der Vossen E.A."/>
            <person name="Wu Y."/>
            <person name="Guo J."/>
            <person name="He J."/>
            <person name="Jia Z."/>
            <person name="Ren Y."/>
            <person name="Tian G."/>
            <person name="Lu Y."/>
            <person name="Ruan J."/>
            <person name="Qian W."/>
            <person name="Wang M."/>
            <person name="Huang Q."/>
            <person name="Li B."/>
            <person name="Xuan Z."/>
            <person name="Cao J."/>
            <person name="Asan"/>
            <person name="Wu Z."/>
            <person name="Zhang J."/>
            <person name="Cai Q."/>
            <person name="Bai Y."/>
            <person name="Zhao B."/>
            <person name="Han Y."/>
            <person name="Li Y."/>
            <person name="Li X."/>
            <person name="Wang S."/>
            <person name="Shi Q."/>
            <person name="Liu S."/>
            <person name="Cho W.K."/>
            <person name="Kim J.Y."/>
            <person name="Xu Y."/>
            <person name="Heller-Uszynska K."/>
            <person name="Miao H."/>
            <person name="Cheng Z."/>
            <person name="Zhang S."/>
            <person name="Wu J."/>
            <person name="Yang Y."/>
            <person name="Kang H."/>
            <person name="Li M."/>
            <person name="Liang H."/>
            <person name="Ren X."/>
            <person name="Shi Z."/>
            <person name="Wen M."/>
            <person name="Jian M."/>
            <person name="Yang H."/>
            <person name="Zhang G."/>
            <person name="Yang Z."/>
            <person name="Chen R."/>
            <person name="Liu S."/>
            <person name="Li J."/>
            <person name="Ma L."/>
            <person name="Liu H."/>
            <person name="Zhou Y."/>
            <person name="Zhao J."/>
            <person name="Fang X."/>
            <person name="Li G."/>
            <person name="Fang L."/>
            <person name="Li Y."/>
            <person name="Liu D."/>
            <person name="Zheng H."/>
            <person name="Zhang Y."/>
            <person name="Qin N."/>
            <person name="Li Z."/>
            <person name="Yang G."/>
            <person name="Yang S."/>
            <person name="Bolund L."/>
            <person name="Kristiansen K."/>
            <person name="Zheng H."/>
            <person name="Li S."/>
            <person name="Zhang X."/>
            <person name="Yang H."/>
            <person name="Wang J."/>
            <person name="Sun R."/>
            <person name="Zhang B."/>
            <person name="Jiang S."/>
            <person name="Wang J."/>
            <person name="Du Y."/>
            <person name="Li S."/>
        </authorList>
    </citation>
    <scope>NUCLEOTIDE SEQUENCE [LARGE SCALE GENOMIC DNA]</scope>
    <source>
        <strain evidence="4">cv. 9930</strain>
    </source>
</reference>
<feature type="compositionally biased region" description="Low complexity" evidence="1">
    <location>
        <begin position="37"/>
        <end position="55"/>
    </location>
</feature>
<reference evidence="3 4" key="3">
    <citation type="journal article" date="2010" name="BMC Genomics">
        <title>Transcriptome sequencing and comparative analysis of cucumber flowers with different sex types.</title>
        <authorList>
            <person name="Guo S."/>
            <person name="Zheng Y."/>
            <person name="Joung J.G."/>
            <person name="Liu S."/>
            <person name="Zhang Z."/>
            <person name="Crasta O.R."/>
            <person name="Sobral B.W."/>
            <person name="Xu Y."/>
            <person name="Huang S."/>
            <person name="Fei Z."/>
        </authorList>
    </citation>
    <scope>NUCLEOTIDE SEQUENCE [LARGE SCALE GENOMIC DNA]</scope>
    <source>
        <strain evidence="4">cv. 9930</strain>
    </source>
</reference>
<dbReference type="Proteomes" id="UP000029981">
    <property type="component" value="Chromosome 4"/>
</dbReference>
<proteinExistence type="predicted"/>
<dbReference type="Pfam" id="PF20167">
    <property type="entry name" value="Transposase_32"/>
    <property type="match status" value="1"/>
</dbReference>
<evidence type="ECO:0000256" key="1">
    <source>
        <dbReference type="SAM" id="MobiDB-lite"/>
    </source>
</evidence>
<reference evidence="3 4" key="2">
    <citation type="journal article" date="2009" name="PLoS ONE">
        <title>An integrated genetic and cytogenetic map of the cucumber genome.</title>
        <authorList>
            <person name="Ren Y."/>
            <person name="Zhang Z."/>
            <person name="Liu J."/>
            <person name="Staub J.E."/>
            <person name="Han Y."/>
            <person name="Cheng Z."/>
            <person name="Li X."/>
            <person name="Lu J."/>
            <person name="Miao H."/>
            <person name="Kang H."/>
            <person name="Xie B."/>
            <person name="Gu X."/>
            <person name="Wang X."/>
            <person name="Du Y."/>
            <person name="Jin W."/>
            <person name="Huang S."/>
        </authorList>
    </citation>
    <scope>NUCLEOTIDE SEQUENCE [LARGE SCALE GENOMIC DNA]</scope>
    <source>
        <strain evidence="4">cv. 9930</strain>
    </source>
</reference>
<protein>
    <recommendedName>
        <fullName evidence="2">Putative plant transposon protein domain-containing protein</fullName>
    </recommendedName>
</protein>